<name>A0ABQ4CWB1_9ACTN</name>
<comment type="caution">
    <text evidence="1">The sequence shown here is derived from an EMBL/GenBank/DDBJ whole genome shotgun (WGS) entry which is preliminary data.</text>
</comment>
<keyword evidence="2" id="KW-1185">Reference proteome</keyword>
<gene>
    <name evidence="1" type="ORF">Asi02nite_51010</name>
</gene>
<dbReference type="RefSeq" id="WP_203716440.1">
    <property type="nucleotide sequence ID" value="NZ_BONE01000045.1"/>
</dbReference>
<proteinExistence type="predicted"/>
<evidence type="ECO:0000313" key="1">
    <source>
        <dbReference type="EMBL" id="GIF75583.1"/>
    </source>
</evidence>
<evidence type="ECO:0000313" key="2">
    <source>
        <dbReference type="Proteomes" id="UP000604117"/>
    </source>
</evidence>
<sequence length="458" mass="49807">MVDGVAITAGPLPAQRVMSPESLERRLLEVATLAVDERDCASLGWVPVRGRNPHIVGMARPEVVDRDVRAEAVDAADAGRVDAEVVAAWICGRYPADAYPAVLFGSPHGGAVHLAAALRAPWLPSGFTLTVAWPGGAGGDWRDAQAAGRDVARAVLAANPDVTVRQVHDPVRQGRLCATTLTFHVRWRRVPAAYRDFLAGRVDGGAAMVVRDARTWPVTKVGPGHTFQVGSPVSGWRPDDYSADHSAFRHTLYHIGCLLWTDPDLDLPAQYAEVGGEPAFEQHLRRLRPDLHRVVYRRPAALSGSVADLHRDWYAAGKGAEACAIESDGLLDPWLTLCHGIVPYWCESAARPAVAGAEWWLAGSRRFERVRVLPAPPGSTCTAYVGQAQWRALAWFGRREGIVDDVALRHYPHLPLATSHATQALRRLGKRRPPPRPRLAEVVAALRRGADSHGLLVL</sequence>
<protein>
    <submittedName>
        <fullName evidence="1">Uncharacterized protein</fullName>
    </submittedName>
</protein>
<dbReference type="Proteomes" id="UP000604117">
    <property type="component" value="Unassembled WGS sequence"/>
</dbReference>
<accession>A0ABQ4CWB1</accession>
<dbReference type="EMBL" id="BONE01000045">
    <property type="protein sequence ID" value="GIF75583.1"/>
    <property type="molecule type" value="Genomic_DNA"/>
</dbReference>
<reference evidence="1 2" key="1">
    <citation type="submission" date="2021-01" db="EMBL/GenBank/DDBJ databases">
        <title>Whole genome shotgun sequence of Asanoa siamensis NBRC 107932.</title>
        <authorList>
            <person name="Komaki H."/>
            <person name="Tamura T."/>
        </authorList>
    </citation>
    <scope>NUCLEOTIDE SEQUENCE [LARGE SCALE GENOMIC DNA]</scope>
    <source>
        <strain evidence="1 2">NBRC 107932</strain>
    </source>
</reference>
<organism evidence="1 2">
    <name type="scientific">Asanoa siamensis</name>
    <dbReference type="NCBI Taxonomy" id="926357"/>
    <lineage>
        <taxon>Bacteria</taxon>
        <taxon>Bacillati</taxon>
        <taxon>Actinomycetota</taxon>
        <taxon>Actinomycetes</taxon>
        <taxon>Micromonosporales</taxon>
        <taxon>Micromonosporaceae</taxon>
        <taxon>Asanoa</taxon>
    </lineage>
</organism>